<gene>
    <name evidence="1" type="ORF">A8950_3339</name>
</gene>
<comment type="caution">
    <text evidence="1">The sequence shown here is derived from an EMBL/GenBank/DDBJ whole genome shotgun (WGS) entry which is preliminary data.</text>
</comment>
<dbReference type="Proteomes" id="UP000295783">
    <property type="component" value="Unassembled WGS sequence"/>
</dbReference>
<dbReference type="AlphaFoldDB" id="A0A4R6WLK2"/>
<organism evidence="1 2">
    <name type="scientific">Dongia mobilis</name>
    <dbReference type="NCBI Taxonomy" id="578943"/>
    <lineage>
        <taxon>Bacteria</taxon>
        <taxon>Pseudomonadati</taxon>
        <taxon>Pseudomonadota</taxon>
        <taxon>Alphaproteobacteria</taxon>
        <taxon>Rhodospirillales</taxon>
        <taxon>Dongiaceae</taxon>
        <taxon>Dongia</taxon>
    </lineage>
</organism>
<keyword evidence="2" id="KW-1185">Reference proteome</keyword>
<proteinExistence type="predicted"/>
<accession>A0A4R6WLK2</accession>
<name>A0A4R6WLK2_9PROT</name>
<dbReference type="Gene3D" id="3.30.310.50">
    <property type="entry name" value="Alpha-D-phosphohexomutase, C-terminal domain"/>
    <property type="match status" value="1"/>
</dbReference>
<dbReference type="EMBL" id="SNYW01000012">
    <property type="protein sequence ID" value="TDQ78877.1"/>
    <property type="molecule type" value="Genomic_DNA"/>
</dbReference>
<reference evidence="1 2" key="1">
    <citation type="submission" date="2019-03" db="EMBL/GenBank/DDBJ databases">
        <title>Genomic Encyclopedia of Type Strains, Phase III (KMG-III): the genomes of soil and plant-associated and newly described type strains.</title>
        <authorList>
            <person name="Whitman W."/>
        </authorList>
    </citation>
    <scope>NUCLEOTIDE SEQUENCE [LARGE SCALE GENOMIC DNA]</scope>
    <source>
        <strain evidence="1 2">CGMCC 1.7660</strain>
    </source>
</reference>
<evidence type="ECO:0000313" key="1">
    <source>
        <dbReference type="EMBL" id="TDQ78877.1"/>
    </source>
</evidence>
<protein>
    <recommendedName>
        <fullName evidence="3">DUF2218 domain-containing protein</fullName>
    </recommendedName>
</protein>
<dbReference type="RefSeq" id="WP_133614784.1">
    <property type="nucleotide sequence ID" value="NZ_SNYW01000012.1"/>
</dbReference>
<evidence type="ECO:0000313" key="2">
    <source>
        <dbReference type="Proteomes" id="UP000295783"/>
    </source>
</evidence>
<sequence length="98" mass="10846">MTPRTSLARVATASPARYLGQLCKHFAHRIPAAHDAESGWIEFPFGRCDLAADGEVLAMSVAAANDEDLARMEDVIARHLVRFAFREPPEIVWQRGEG</sequence>
<evidence type="ECO:0008006" key="3">
    <source>
        <dbReference type="Google" id="ProtNLM"/>
    </source>
</evidence>
<dbReference type="InterPro" id="IPR014543">
    <property type="entry name" value="UCP028291"/>
</dbReference>
<dbReference type="PIRSF" id="PIRSF028291">
    <property type="entry name" value="UCP028291"/>
    <property type="match status" value="1"/>
</dbReference>
<dbReference type="Pfam" id="PF09981">
    <property type="entry name" value="DUF2218"/>
    <property type="match status" value="1"/>
</dbReference>
<dbReference type="OrthoDB" id="9806511at2"/>